<accession>A0A8H3VB34</accession>
<dbReference type="InterPro" id="IPR039297">
    <property type="entry name" value="COX7a"/>
</dbReference>
<protein>
    <submittedName>
        <fullName evidence="10">Uncharacterized protein</fullName>
    </submittedName>
</protein>
<reference evidence="10 12" key="1">
    <citation type="submission" date="2018-12" db="EMBL/GenBank/DDBJ databases">
        <title>Venturia inaequalis Genome Resource.</title>
        <authorList>
            <person name="Lichtner F.J."/>
        </authorList>
    </citation>
    <scope>NUCLEOTIDE SEQUENCE [LARGE SCALE GENOMIC DNA]</scope>
    <source>
        <strain evidence="10 12">120213</strain>
        <strain evidence="11 13">DMI_063113</strain>
    </source>
</reference>
<comment type="subcellular location">
    <subcellularLocation>
        <location evidence="1">Mitochondrion inner membrane</location>
    </subcellularLocation>
</comment>
<evidence type="ECO:0000256" key="2">
    <source>
        <dbReference type="ARBA" id="ARBA00005842"/>
    </source>
</evidence>
<evidence type="ECO:0000313" key="13">
    <source>
        <dbReference type="Proteomes" id="UP000490939"/>
    </source>
</evidence>
<evidence type="ECO:0000313" key="10">
    <source>
        <dbReference type="EMBL" id="KAE9984433.1"/>
    </source>
</evidence>
<dbReference type="Gene3D" id="3.40.50.300">
    <property type="entry name" value="P-loop containing nucleotide triphosphate hydrolases"/>
    <property type="match status" value="1"/>
</dbReference>
<keyword evidence="5" id="KW-0999">Mitochondrion inner membrane</keyword>
<keyword evidence="7" id="KW-0496">Mitochondrion</keyword>
<evidence type="ECO:0000256" key="3">
    <source>
        <dbReference type="ARBA" id="ARBA00022679"/>
    </source>
</evidence>
<feature type="transmembrane region" description="Helical" evidence="9">
    <location>
        <begin position="243"/>
        <end position="263"/>
    </location>
</feature>
<evidence type="ECO:0000256" key="8">
    <source>
        <dbReference type="ARBA" id="ARBA00023136"/>
    </source>
</evidence>
<comment type="caution">
    <text evidence="10">The sequence shown here is derived from an EMBL/GenBank/DDBJ whole genome shotgun (WGS) entry which is preliminary data.</text>
</comment>
<dbReference type="SUPFAM" id="SSF52540">
    <property type="entry name" value="P-loop containing nucleoside triphosphate hydrolases"/>
    <property type="match status" value="1"/>
</dbReference>
<dbReference type="PANTHER" id="PTHR11088:SF89">
    <property type="entry name" value="TRNA DIMETHYLALLYLTRANSFERASE"/>
    <property type="match status" value="1"/>
</dbReference>
<dbReference type="GO" id="GO:0005743">
    <property type="term" value="C:mitochondrial inner membrane"/>
    <property type="evidence" value="ECO:0007669"/>
    <property type="project" value="UniProtKB-SubCell"/>
</dbReference>
<evidence type="ECO:0000256" key="6">
    <source>
        <dbReference type="ARBA" id="ARBA00022840"/>
    </source>
</evidence>
<dbReference type="InterPro" id="IPR027417">
    <property type="entry name" value="P-loop_NTPase"/>
</dbReference>
<dbReference type="Pfam" id="PF01715">
    <property type="entry name" value="IPPT"/>
    <property type="match status" value="2"/>
</dbReference>
<evidence type="ECO:0000313" key="12">
    <source>
        <dbReference type="Proteomes" id="UP000447873"/>
    </source>
</evidence>
<keyword evidence="6" id="KW-0067">ATP-binding</keyword>
<keyword evidence="13" id="KW-1185">Reference proteome</keyword>
<keyword evidence="4" id="KW-0547">Nucleotide-binding</keyword>
<dbReference type="GO" id="GO:0006400">
    <property type="term" value="P:tRNA modification"/>
    <property type="evidence" value="ECO:0007669"/>
    <property type="project" value="TreeGrafter"/>
</dbReference>
<dbReference type="Proteomes" id="UP000490939">
    <property type="component" value="Unassembled WGS sequence"/>
</dbReference>
<name>A0A8H3VB34_VENIN</name>
<dbReference type="Pfam" id="PF02238">
    <property type="entry name" value="COX7a"/>
    <property type="match status" value="1"/>
</dbReference>
<keyword evidence="9" id="KW-1133">Transmembrane helix</keyword>
<keyword evidence="3" id="KW-0808">Transferase</keyword>
<organism evidence="10 12">
    <name type="scientific">Venturia inaequalis</name>
    <name type="common">Apple scab fungus</name>
    <dbReference type="NCBI Taxonomy" id="5025"/>
    <lineage>
        <taxon>Eukaryota</taxon>
        <taxon>Fungi</taxon>
        <taxon>Dikarya</taxon>
        <taxon>Ascomycota</taxon>
        <taxon>Pezizomycotina</taxon>
        <taxon>Dothideomycetes</taxon>
        <taxon>Pleosporomycetidae</taxon>
        <taxon>Venturiales</taxon>
        <taxon>Venturiaceae</taxon>
        <taxon>Venturia</taxon>
    </lineage>
</organism>
<gene>
    <name evidence="11" type="ORF">EG327_003100</name>
    <name evidence="10" type="ORF">EG328_008732</name>
</gene>
<comment type="similarity">
    <text evidence="2">Belongs to the IPP transferase family.</text>
</comment>
<proteinExistence type="inferred from homology"/>
<evidence type="ECO:0000256" key="5">
    <source>
        <dbReference type="ARBA" id="ARBA00022792"/>
    </source>
</evidence>
<dbReference type="PANTHER" id="PTHR11088">
    <property type="entry name" value="TRNA DIMETHYLALLYLTRANSFERASE"/>
    <property type="match status" value="1"/>
</dbReference>
<evidence type="ECO:0000256" key="4">
    <source>
        <dbReference type="ARBA" id="ARBA00022741"/>
    </source>
</evidence>
<dbReference type="Proteomes" id="UP000447873">
    <property type="component" value="Unassembled WGS sequence"/>
</dbReference>
<keyword evidence="9" id="KW-0812">Transmembrane</keyword>
<sequence>MRSFPIIAVIGPTGIGKTKLGVALAKSLNGEVISVDSLQVYRDGGIMTAKPTLEEMDGVEHHLIDYLEANEEPSISDFVDCAIEKIKLVQKRRKVPILVGGSTSLTKPLLSHPSVRRQELNVVIMDSDMAGLGPRLDARIDQMVGQGLLDEARHLYNLERELRESEKGVRGIWKAIGYPELRPCFKVDEDSPLHYRLMAEGIAKMKVNTRLFVFRENRVPHYQRMFQKHDGNRVFMKAPRSKLILYPYFFLMAGTLTSSMYMMGRLVLGHKTWFGKG</sequence>
<dbReference type="InterPro" id="IPR039657">
    <property type="entry name" value="Dimethylallyltransferase"/>
</dbReference>
<dbReference type="GO" id="GO:0005524">
    <property type="term" value="F:ATP binding"/>
    <property type="evidence" value="ECO:0007669"/>
    <property type="project" value="UniProtKB-KW"/>
</dbReference>
<evidence type="ECO:0000256" key="9">
    <source>
        <dbReference type="SAM" id="Phobius"/>
    </source>
</evidence>
<dbReference type="EMBL" id="WNWS01000050">
    <property type="protein sequence ID" value="KAE9984433.1"/>
    <property type="molecule type" value="Genomic_DNA"/>
</dbReference>
<dbReference type="GO" id="GO:0052381">
    <property type="term" value="F:tRNA dimethylallyltransferase activity"/>
    <property type="evidence" value="ECO:0007669"/>
    <property type="project" value="TreeGrafter"/>
</dbReference>
<evidence type="ECO:0000313" key="11">
    <source>
        <dbReference type="EMBL" id="KAE9989189.1"/>
    </source>
</evidence>
<keyword evidence="8 9" id="KW-0472">Membrane</keyword>
<dbReference type="EMBL" id="WNWR01000200">
    <property type="protein sequence ID" value="KAE9989189.1"/>
    <property type="molecule type" value="Genomic_DNA"/>
</dbReference>
<evidence type="ECO:0000256" key="1">
    <source>
        <dbReference type="ARBA" id="ARBA00004273"/>
    </source>
</evidence>
<evidence type="ECO:0000256" key="7">
    <source>
        <dbReference type="ARBA" id="ARBA00023128"/>
    </source>
</evidence>
<dbReference type="AlphaFoldDB" id="A0A8H3VB34"/>